<feature type="compositionally biased region" description="Low complexity" evidence="1">
    <location>
        <begin position="31"/>
        <end position="48"/>
    </location>
</feature>
<evidence type="ECO:0000313" key="4">
    <source>
        <dbReference type="Proteomes" id="UP000472263"/>
    </source>
</evidence>
<dbReference type="InterPro" id="IPR042841">
    <property type="entry name" value="SCAF1"/>
</dbReference>
<keyword evidence="4" id="KW-1185">Reference proteome</keyword>
<feature type="domain" description="SFR19-like C-terminal" evidence="2">
    <location>
        <begin position="323"/>
        <end position="401"/>
    </location>
</feature>
<feature type="compositionally biased region" description="Low complexity" evidence="1">
    <location>
        <begin position="186"/>
        <end position="196"/>
    </location>
</feature>
<proteinExistence type="predicted"/>
<reference evidence="3" key="3">
    <citation type="submission" date="2025-09" db="UniProtKB">
        <authorList>
            <consortium name="Ensembl"/>
        </authorList>
    </citation>
    <scope>IDENTIFICATION</scope>
</reference>
<dbReference type="AlphaFoldDB" id="A0A667ZEX7"/>
<feature type="region of interest" description="Disordered" evidence="1">
    <location>
        <begin position="1"/>
        <end position="272"/>
    </location>
</feature>
<feature type="compositionally biased region" description="Pro residues" evidence="1">
    <location>
        <begin position="258"/>
        <end position="270"/>
    </location>
</feature>
<dbReference type="Pfam" id="PF23030">
    <property type="entry name" value="SCAF11-like_C"/>
    <property type="match status" value="1"/>
</dbReference>
<dbReference type="InParanoid" id="A0A667ZEX7"/>
<feature type="compositionally biased region" description="Pro residues" evidence="1">
    <location>
        <begin position="130"/>
        <end position="141"/>
    </location>
</feature>
<name>A0A667ZEX7_9TELE</name>
<dbReference type="PANTHER" id="PTHR47013">
    <property type="entry name" value="SPLICING FACTOR, ARGININE/SERINE-RICH 19"/>
    <property type="match status" value="1"/>
</dbReference>
<feature type="compositionally biased region" description="Low complexity" evidence="1">
    <location>
        <begin position="8"/>
        <end position="24"/>
    </location>
</feature>
<protein>
    <recommendedName>
        <fullName evidence="2">SFR19-like C-terminal domain-containing protein</fullName>
    </recommendedName>
</protein>
<evidence type="ECO:0000313" key="3">
    <source>
        <dbReference type="Ensembl" id="ENSMMDP00005037143.1"/>
    </source>
</evidence>
<accession>A0A667ZEX7</accession>
<reference evidence="3" key="1">
    <citation type="submission" date="2019-06" db="EMBL/GenBank/DDBJ databases">
        <authorList>
            <consortium name="Wellcome Sanger Institute Data Sharing"/>
        </authorList>
    </citation>
    <scope>NUCLEOTIDE SEQUENCE [LARGE SCALE GENOMIC DNA]</scope>
</reference>
<dbReference type="GO" id="GO:0099122">
    <property type="term" value="F:RNA polymerase II C-terminal domain binding"/>
    <property type="evidence" value="ECO:0007669"/>
    <property type="project" value="TreeGrafter"/>
</dbReference>
<dbReference type="PANTHER" id="PTHR47013:SF1">
    <property type="entry name" value="SPLICING FACTOR, ARGININE_SERINE-RICH 19"/>
    <property type="match status" value="1"/>
</dbReference>
<sequence length="460" mass="48605">MGKVGKRSSLAAPPSSSLTGPAALKSKKAKPSSTTSTSSSASSPSSSLVTKRRRRLGKKAREKGSAVGLIDGDSSQSKSASEGWCGVSSEIQSGVGGGSKLVSPHTGQAGPAPCSSSASSSSSTSALPPSSSPPHTPPPSMAPSRDTRESSPDSQTVDSSCKTPEPSFLAEDCPTQTSPTLPPSSPTSLSTPQGTGLTMPLPTASIKPLPPDDAPKSLASPPCSSSSSGCGLPSLSLPPSSSDPPSSSSSVSSSSASKPPPPPPPPPAAPALPWSLQTVTALLFKMEEANIASRAKAQEFIQATSQVRDSFLSSLCIRHLTLYLKKLHTQERAVEEVKLAIKPYYQRKDINKDEYKDILRKAVHKICHSRTGEINPVKVSNLVKLYVQRYKYFRKHGRKMDEEERDDRELGPPSQAPLHVIWSGDAINRLCFYCFHIPPSLRSHVILCELLLSLLSVVLL</sequence>
<organism evidence="3 4">
    <name type="scientific">Myripristis murdjan</name>
    <name type="common">pinecone soldierfish</name>
    <dbReference type="NCBI Taxonomy" id="586833"/>
    <lineage>
        <taxon>Eukaryota</taxon>
        <taxon>Metazoa</taxon>
        <taxon>Chordata</taxon>
        <taxon>Craniata</taxon>
        <taxon>Vertebrata</taxon>
        <taxon>Euteleostomi</taxon>
        <taxon>Actinopterygii</taxon>
        <taxon>Neopterygii</taxon>
        <taxon>Teleostei</taxon>
        <taxon>Neoteleostei</taxon>
        <taxon>Acanthomorphata</taxon>
        <taxon>Holocentriformes</taxon>
        <taxon>Holocentridae</taxon>
        <taxon>Myripristis</taxon>
    </lineage>
</organism>
<feature type="compositionally biased region" description="Low complexity" evidence="1">
    <location>
        <begin position="216"/>
        <end position="257"/>
    </location>
</feature>
<reference evidence="3" key="2">
    <citation type="submission" date="2025-08" db="UniProtKB">
        <authorList>
            <consortium name="Ensembl"/>
        </authorList>
    </citation>
    <scope>IDENTIFICATION</scope>
</reference>
<feature type="compositionally biased region" description="Basic residues" evidence="1">
    <location>
        <begin position="50"/>
        <end position="61"/>
    </location>
</feature>
<evidence type="ECO:0000256" key="1">
    <source>
        <dbReference type="SAM" id="MobiDB-lite"/>
    </source>
</evidence>
<dbReference type="InterPro" id="IPR057031">
    <property type="entry name" value="SFR19-like_C"/>
</dbReference>
<evidence type="ECO:0000259" key="2">
    <source>
        <dbReference type="Pfam" id="PF23030"/>
    </source>
</evidence>
<dbReference type="Ensembl" id="ENSMMDT00005037938.1">
    <property type="protein sequence ID" value="ENSMMDP00005037143.1"/>
    <property type="gene ID" value="ENSMMDG00005017359.1"/>
</dbReference>
<dbReference type="GeneTree" id="ENSGT00950000183205"/>
<feature type="compositionally biased region" description="Low complexity" evidence="1">
    <location>
        <begin position="111"/>
        <end position="129"/>
    </location>
</feature>
<feature type="compositionally biased region" description="Polar residues" evidence="1">
    <location>
        <begin position="152"/>
        <end position="162"/>
    </location>
</feature>
<dbReference type="Proteomes" id="UP000472263">
    <property type="component" value="Chromosome 8"/>
</dbReference>